<protein>
    <submittedName>
        <fullName evidence="3">Glycosyltransferase CsbB</fullName>
        <ecNumber evidence="3">2.4.-.-</ecNumber>
    </submittedName>
</protein>
<name>A0ABM8ZD04_9LACO</name>
<organism evidence="3 4">
    <name type="scientific">Periweissella ghanensis</name>
    <dbReference type="NCBI Taxonomy" id="467997"/>
    <lineage>
        <taxon>Bacteria</taxon>
        <taxon>Bacillati</taxon>
        <taxon>Bacillota</taxon>
        <taxon>Bacilli</taxon>
        <taxon>Lactobacillales</taxon>
        <taxon>Lactobacillaceae</taxon>
        <taxon>Periweissella</taxon>
    </lineage>
</organism>
<reference evidence="3 4" key="1">
    <citation type="submission" date="2021-11" db="EMBL/GenBank/DDBJ databases">
        <authorList>
            <person name="Depoorter E."/>
        </authorList>
    </citation>
    <scope>NUCLEOTIDE SEQUENCE [LARGE SCALE GENOMIC DNA]</scope>
    <source>
        <strain evidence="3 4">LMG 24286</strain>
    </source>
</reference>
<dbReference type="Gene3D" id="3.90.550.10">
    <property type="entry name" value="Spore Coat Polysaccharide Biosynthesis Protein SpsA, Chain A"/>
    <property type="match status" value="1"/>
</dbReference>
<dbReference type="EMBL" id="CAKKNT010000015">
    <property type="protein sequence ID" value="CAH0418767.1"/>
    <property type="molecule type" value="Genomic_DNA"/>
</dbReference>
<dbReference type="GO" id="GO:0016757">
    <property type="term" value="F:glycosyltransferase activity"/>
    <property type="evidence" value="ECO:0007669"/>
    <property type="project" value="UniProtKB-KW"/>
</dbReference>
<keyword evidence="3" id="KW-0808">Transferase</keyword>
<evidence type="ECO:0000313" key="3">
    <source>
        <dbReference type="EMBL" id="CAH0418767.1"/>
    </source>
</evidence>
<feature type="transmembrane region" description="Helical" evidence="1">
    <location>
        <begin position="235"/>
        <end position="256"/>
    </location>
</feature>
<feature type="transmembrane region" description="Helical" evidence="1">
    <location>
        <begin position="262"/>
        <end position="289"/>
    </location>
</feature>
<dbReference type="PANTHER" id="PTHR48090:SF8">
    <property type="entry name" value="GLYCOSYLTRANSFERASE CSBB-RELATED"/>
    <property type="match status" value="1"/>
</dbReference>
<dbReference type="InterPro" id="IPR001173">
    <property type="entry name" value="Glyco_trans_2-like"/>
</dbReference>
<evidence type="ECO:0000256" key="1">
    <source>
        <dbReference type="SAM" id="Phobius"/>
    </source>
</evidence>
<sequence>MLKLSIIVPVYNEEETVALFYDAVQAVHAELTDVEYEYWFIDDGSADHTMDEVRKLQAKDAAVHYVTFARNFGKEAALYAGLKNATGDLVTVMDVDLQDPPALLPEMIAGVVSGEWDCIGTRRVSRDGESKIRTMFANTFYWLINKISPVEMVPGARDFRVMTRQMVDAILELGEYNRFSKGIFSWVGFKTKYLEYKNIERVAGTTSWSFWGLFRYAIEGIVTFSETPLMIASGLGAAMAGVATISMIFVIIRALINNTSVAGWASTISIVLFIGGVQLLVLGIIGRYIGNIYMEVKHRPIYVAREIK</sequence>
<keyword evidence="1" id="KW-1133">Transmembrane helix</keyword>
<keyword evidence="1" id="KW-0472">Membrane</keyword>
<dbReference type="InterPro" id="IPR050256">
    <property type="entry name" value="Glycosyltransferase_2"/>
</dbReference>
<dbReference type="EC" id="2.4.-.-" evidence="3"/>
<dbReference type="CDD" id="cd04187">
    <property type="entry name" value="DPM1_like_bac"/>
    <property type="match status" value="1"/>
</dbReference>
<dbReference type="Pfam" id="PF00535">
    <property type="entry name" value="Glycos_transf_2"/>
    <property type="match status" value="1"/>
</dbReference>
<accession>A0ABM8ZD04</accession>
<dbReference type="SUPFAM" id="SSF53448">
    <property type="entry name" value="Nucleotide-diphospho-sugar transferases"/>
    <property type="match status" value="1"/>
</dbReference>
<gene>
    <name evidence="3" type="primary">csbB</name>
    <name evidence="3" type="ORF">WGH24286_01201</name>
</gene>
<feature type="domain" description="Glycosyltransferase 2-like" evidence="2">
    <location>
        <begin position="5"/>
        <end position="136"/>
    </location>
</feature>
<keyword evidence="3" id="KW-0328">Glycosyltransferase</keyword>
<comment type="caution">
    <text evidence="3">The sequence shown here is derived from an EMBL/GenBank/DDBJ whole genome shotgun (WGS) entry which is preliminary data.</text>
</comment>
<keyword evidence="1" id="KW-0812">Transmembrane</keyword>
<dbReference type="InterPro" id="IPR029044">
    <property type="entry name" value="Nucleotide-diphossugar_trans"/>
</dbReference>
<keyword evidence="4" id="KW-1185">Reference proteome</keyword>
<dbReference type="Proteomes" id="UP000789719">
    <property type="component" value="Unassembled WGS sequence"/>
</dbReference>
<dbReference type="RefSeq" id="WP_230098850.1">
    <property type="nucleotide sequence ID" value="NZ_CAKKNT010000015.1"/>
</dbReference>
<evidence type="ECO:0000313" key="4">
    <source>
        <dbReference type="Proteomes" id="UP000789719"/>
    </source>
</evidence>
<evidence type="ECO:0000259" key="2">
    <source>
        <dbReference type="Pfam" id="PF00535"/>
    </source>
</evidence>
<proteinExistence type="predicted"/>
<dbReference type="PANTHER" id="PTHR48090">
    <property type="entry name" value="UNDECAPRENYL-PHOSPHATE 4-DEOXY-4-FORMAMIDO-L-ARABINOSE TRANSFERASE-RELATED"/>
    <property type="match status" value="1"/>
</dbReference>